<dbReference type="PANTHER" id="PTHR47985">
    <property type="entry name" value="OS07G0668900 PROTEIN"/>
    <property type="match status" value="1"/>
</dbReference>
<evidence type="ECO:0000313" key="10">
    <source>
        <dbReference type="Proteomes" id="UP000743370"/>
    </source>
</evidence>
<dbReference type="Gramene" id="KOM33542">
    <property type="protein sequence ID" value="KOM33542"/>
    <property type="gene ID" value="LR48_Vigan01g309800"/>
</dbReference>
<dbReference type="EMBL" id="JABFOF010000001">
    <property type="protein sequence ID" value="KAG2407197.1"/>
    <property type="molecule type" value="Genomic_DNA"/>
</dbReference>
<keyword evidence="3" id="KW-0472">Membrane</keyword>
<comment type="subcellular location">
    <subcellularLocation>
        <location evidence="1">Cell membrane</location>
        <topology evidence="1">Lipid-anchor</topology>
    </subcellularLocation>
</comment>
<dbReference type="Proteomes" id="UP000053144">
    <property type="component" value="Chromosome 1"/>
</dbReference>
<evidence type="ECO:0000313" key="9">
    <source>
        <dbReference type="Proteomes" id="UP000053144"/>
    </source>
</evidence>
<dbReference type="OMA" id="WSENTTC"/>
<dbReference type="FunFam" id="1.10.510.10:FF:000095">
    <property type="entry name" value="protein STRUBBELIG-RECEPTOR FAMILY 8"/>
    <property type="match status" value="1"/>
</dbReference>
<evidence type="ECO:0000256" key="3">
    <source>
        <dbReference type="ARBA" id="ARBA00023136"/>
    </source>
</evidence>
<evidence type="ECO:0000256" key="2">
    <source>
        <dbReference type="ARBA" id="ARBA00022527"/>
    </source>
</evidence>
<reference evidence="7 10" key="3">
    <citation type="submission" date="2020-05" db="EMBL/GenBank/DDBJ databases">
        <title>Vigna angularis (adzuki bean) Var. LongXiaoDou No. 4 denovo assembly.</title>
        <authorList>
            <person name="Xiang H."/>
        </authorList>
    </citation>
    <scope>NUCLEOTIDE SEQUENCE [LARGE SCALE GENOMIC DNA]</scope>
    <source>
        <tissue evidence="7">Leaf</tissue>
    </source>
</reference>
<dbReference type="AlphaFoldDB" id="A0A0L9TT12"/>
<evidence type="ECO:0000259" key="6">
    <source>
        <dbReference type="PROSITE" id="PS50011"/>
    </source>
</evidence>
<dbReference type="EMBL" id="CM003371">
    <property type="protein sequence ID" value="KOM33542.1"/>
    <property type="molecule type" value="Genomic_DNA"/>
</dbReference>
<keyword evidence="2" id="KW-0723">Serine/threonine-protein kinase</keyword>
<evidence type="ECO:0000313" key="8">
    <source>
        <dbReference type="EMBL" id="KOM33542.1"/>
    </source>
</evidence>
<dbReference type="InterPro" id="IPR017441">
    <property type="entry name" value="Protein_kinase_ATP_BS"/>
</dbReference>
<evidence type="ECO:0000256" key="1">
    <source>
        <dbReference type="ARBA" id="ARBA00004193"/>
    </source>
</evidence>
<accession>A0A0L9TT12</accession>
<keyword evidence="4" id="KW-0449">Lipoprotein</keyword>
<dbReference type="InterPro" id="IPR001245">
    <property type="entry name" value="Ser-Thr/Tyr_kinase_cat_dom"/>
</dbReference>
<dbReference type="Pfam" id="PF07714">
    <property type="entry name" value="PK_Tyr_Ser-Thr"/>
    <property type="match status" value="1"/>
</dbReference>
<keyword evidence="7" id="KW-0808">Transferase</keyword>
<protein>
    <submittedName>
        <fullName evidence="7">Serine/threonine-protein kinase</fullName>
    </submittedName>
</protein>
<evidence type="ECO:0000313" key="7">
    <source>
        <dbReference type="EMBL" id="KAG2407197.1"/>
    </source>
</evidence>
<reference evidence="8" key="2">
    <citation type="submission" date="2015-02" db="EMBL/GenBank/DDBJ databases">
        <authorList>
            <person name="Chooi Y.-H."/>
        </authorList>
    </citation>
    <scope>NUCLEOTIDE SEQUENCE</scope>
    <source>
        <tissue evidence="8">Seedling</tissue>
    </source>
</reference>
<gene>
    <name evidence="7" type="ORF">HKW66_Vig0020190</name>
    <name evidence="8" type="ORF">LR48_Vigan01g309800</name>
</gene>
<feature type="binding site" evidence="5">
    <location>
        <position position="87"/>
    </location>
    <ligand>
        <name>ATP</name>
        <dbReference type="ChEBI" id="CHEBI:30616"/>
    </ligand>
</feature>
<evidence type="ECO:0000256" key="4">
    <source>
        <dbReference type="ARBA" id="ARBA00023288"/>
    </source>
</evidence>
<feature type="domain" description="Protein kinase" evidence="6">
    <location>
        <begin position="59"/>
        <end position="332"/>
    </location>
</feature>
<proteinExistence type="predicted"/>
<name>A0A0L9TT12_PHAAN</name>
<sequence length="394" mass="44273">MGCVLSCLNGSTTMEESEERTLIALGSTTDRRARSESPIAIKRAKAFSFRELAAATKNFRSRLLLGRGGFGSVYKGQLKNGQDVAVKVLEKISQQEDQEFVTGVEMLSLLYHPNLVTLIGYCCERDQRLIVYEYMPLGSLENHLFDRPLGREPLDWNTRMKIASGVAKGLEYLEIWRDLPVMFGELRSSNILLDEGYHPKLSYFGIPKFGNSSHVSTGLVGTYGYCAPEYAVTGNLTPECKVYGLGVVLLELISGRKAIDKSRSPETCHLVKWAQPILKDISEYHRLVDPLLHGSYPVEWLNQAIVIAAMCLHEKADRRPTIREVVSALTYIESQQKQCNRRGRHPCSFFYPSLVRKESGLEKERKKGEFERGSTGYGADSGKQVVGYIEMLEI</sequence>
<keyword evidence="5" id="KW-0067">ATP-binding</keyword>
<keyword evidence="5" id="KW-0547">Nucleotide-binding</keyword>
<dbReference type="GO" id="GO:0005886">
    <property type="term" value="C:plasma membrane"/>
    <property type="evidence" value="ECO:0007669"/>
    <property type="project" value="UniProtKB-SubCell"/>
</dbReference>
<dbReference type="PROSITE" id="PS00107">
    <property type="entry name" value="PROTEIN_KINASE_ATP"/>
    <property type="match status" value="1"/>
</dbReference>
<dbReference type="InterPro" id="IPR011009">
    <property type="entry name" value="Kinase-like_dom_sf"/>
</dbReference>
<dbReference type="Gene3D" id="3.30.200.20">
    <property type="entry name" value="Phosphorylase Kinase, domain 1"/>
    <property type="match status" value="1"/>
</dbReference>
<reference evidence="9" key="1">
    <citation type="journal article" date="2015" name="Proc. Natl. Acad. Sci. U.S.A.">
        <title>Genome sequencing of adzuki bean (Vigna angularis) provides insight into high starch and low fat accumulation and domestication.</title>
        <authorList>
            <person name="Yang K."/>
            <person name="Tian Z."/>
            <person name="Chen C."/>
            <person name="Luo L."/>
            <person name="Zhao B."/>
            <person name="Wang Z."/>
            <person name="Yu L."/>
            <person name="Li Y."/>
            <person name="Sun Y."/>
            <person name="Li W."/>
            <person name="Chen Y."/>
            <person name="Li Y."/>
            <person name="Zhang Y."/>
            <person name="Ai D."/>
            <person name="Zhao J."/>
            <person name="Shang C."/>
            <person name="Ma Y."/>
            <person name="Wu B."/>
            <person name="Wang M."/>
            <person name="Gao L."/>
            <person name="Sun D."/>
            <person name="Zhang P."/>
            <person name="Guo F."/>
            <person name="Wang W."/>
            <person name="Li Y."/>
            <person name="Wang J."/>
            <person name="Varshney R.K."/>
            <person name="Wang J."/>
            <person name="Ling H.Q."/>
            <person name="Wan P."/>
        </authorList>
    </citation>
    <scope>NUCLEOTIDE SEQUENCE</scope>
    <source>
        <strain evidence="9">cv. Jingnong 6</strain>
    </source>
</reference>
<organism evidence="8 9">
    <name type="scientific">Phaseolus angularis</name>
    <name type="common">Azuki bean</name>
    <name type="synonym">Vigna angularis</name>
    <dbReference type="NCBI Taxonomy" id="3914"/>
    <lineage>
        <taxon>Eukaryota</taxon>
        <taxon>Viridiplantae</taxon>
        <taxon>Streptophyta</taxon>
        <taxon>Embryophyta</taxon>
        <taxon>Tracheophyta</taxon>
        <taxon>Spermatophyta</taxon>
        <taxon>Magnoliopsida</taxon>
        <taxon>eudicotyledons</taxon>
        <taxon>Gunneridae</taxon>
        <taxon>Pentapetalae</taxon>
        <taxon>rosids</taxon>
        <taxon>fabids</taxon>
        <taxon>Fabales</taxon>
        <taxon>Fabaceae</taxon>
        <taxon>Papilionoideae</taxon>
        <taxon>50 kb inversion clade</taxon>
        <taxon>NPAAA clade</taxon>
        <taxon>indigoferoid/millettioid clade</taxon>
        <taxon>Phaseoleae</taxon>
        <taxon>Vigna</taxon>
    </lineage>
</organism>
<dbReference type="GO" id="GO:0004674">
    <property type="term" value="F:protein serine/threonine kinase activity"/>
    <property type="evidence" value="ECO:0007669"/>
    <property type="project" value="UniProtKB-KW"/>
</dbReference>
<keyword evidence="7" id="KW-0418">Kinase</keyword>
<dbReference type="Proteomes" id="UP000743370">
    <property type="component" value="Unassembled WGS sequence"/>
</dbReference>
<dbReference type="SUPFAM" id="SSF56112">
    <property type="entry name" value="Protein kinase-like (PK-like)"/>
    <property type="match status" value="1"/>
</dbReference>
<dbReference type="FunFam" id="3.30.200.20:FF:000015">
    <property type="entry name" value="Somatic embryogenesis receptor kinase 1"/>
    <property type="match status" value="1"/>
</dbReference>
<dbReference type="InterPro" id="IPR000719">
    <property type="entry name" value="Prot_kinase_dom"/>
</dbReference>
<dbReference type="GO" id="GO:0005524">
    <property type="term" value="F:ATP binding"/>
    <property type="evidence" value="ECO:0007669"/>
    <property type="project" value="UniProtKB-UniRule"/>
</dbReference>
<dbReference type="PROSITE" id="PS50011">
    <property type="entry name" value="PROTEIN_KINASE_DOM"/>
    <property type="match status" value="1"/>
</dbReference>
<dbReference type="Gene3D" id="1.10.510.10">
    <property type="entry name" value="Transferase(Phosphotransferase) domain 1"/>
    <property type="match status" value="1"/>
</dbReference>
<dbReference type="PANTHER" id="PTHR47985:SF82">
    <property type="entry name" value="SERINE_THREONINE-PROTEIN KINASE CDG1"/>
    <property type="match status" value="1"/>
</dbReference>
<evidence type="ECO:0000256" key="5">
    <source>
        <dbReference type="PROSITE-ProRule" id="PRU10141"/>
    </source>
</evidence>